<accession>A0A9D2LFJ7</accession>
<feature type="transmembrane region" description="Helical" evidence="5">
    <location>
        <begin position="86"/>
        <end position="108"/>
    </location>
</feature>
<sequence>MSIAHAPEPTRLWTARTWPFIVSTLVLMTSIAFEAFAITTVLPVAMADLGGVQWYSLAFSATITAGLVGMVVGGNWSDHSGPRRPLLLGGGLFLLGLVLCIVAPNAAVFIVGRFLQGLGGGIDSVVLYVLIARQIPDGARPKMFGLFTTAWLLPSVAGPLLAGTLSNQTTWRTVFALILVGSAIALAGLLRNSRTDPAPAADHAPDLPRARMAAILGRRGLLAVVAAGILLALHFGAQLPGAWALAVVLLAMAALLRAAGAILPPGTLRLRGPAQRLVALRALLGATLAGTDVYLTLYLQTQRGFTPTSAGLVITAGAAGWAIGAWVQSRFPSTHGEHRRLIFLATPLVAAAPVNVLLFTLDLVPLAFVVAGSVIMGTGMGISNARLSTATLALAQVDEQGTYSSALQAGESMAVAATTAVMASILAATSAGFVLVYALLAVGGLATILIAARAPVVRPMAVA</sequence>
<reference evidence="7" key="1">
    <citation type="journal article" date="2021" name="PeerJ">
        <title>Extensive microbial diversity within the chicken gut microbiome revealed by metagenomics and culture.</title>
        <authorList>
            <person name="Gilroy R."/>
            <person name="Ravi A."/>
            <person name="Getino M."/>
            <person name="Pursley I."/>
            <person name="Horton D.L."/>
            <person name="Alikhan N.F."/>
            <person name="Baker D."/>
            <person name="Gharbi K."/>
            <person name="Hall N."/>
            <person name="Watson M."/>
            <person name="Adriaenssens E.M."/>
            <person name="Foster-Nyarko E."/>
            <person name="Jarju S."/>
            <person name="Secka A."/>
            <person name="Antonio M."/>
            <person name="Oren A."/>
            <person name="Chaudhuri R.R."/>
            <person name="La Ragione R."/>
            <person name="Hildebrand F."/>
            <person name="Pallen M.J."/>
        </authorList>
    </citation>
    <scope>NUCLEOTIDE SEQUENCE</scope>
    <source>
        <strain evidence="7">ChiHjej13B12-24818</strain>
    </source>
</reference>
<dbReference type="PROSITE" id="PS50850">
    <property type="entry name" value="MFS"/>
    <property type="match status" value="1"/>
</dbReference>
<dbReference type="PANTHER" id="PTHR23501">
    <property type="entry name" value="MAJOR FACILITATOR SUPERFAMILY"/>
    <property type="match status" value="1"/>
</dbReference>
<evidence type="ECO:0000256" key="5">
    <source>
        <dbReference type="SAM" id="Phobius"/>
    </source>
</evidence>
<dbReference type="InterPro" id="IPR036259">
    <property type="entry name" value="MFS_trans_sf"/>
</dbReference>
<evidence type="ECO:0000256" key="4">
    <source>
        <dbReference type="ARBA" id="ARBA00023136"/>
    </source>
</evidence>
<dbReference type="Proteomes" id="UP000823823">
    <property type="component" value="Unassembled WGS sequence"/>
</dbReference>
<keyword evidence="3 5" id="KW-1133">Transmembrane helix</keyword>
<dbReference type="Gene3D" id="1.20.1250.20">
    <property type="entry name" value="MFS general substrate transporter like domains"/>
    <property type="match status" value="2"/>
</dbReference>
<protein>
    <submittedName>
        <fullName evidence="7">MFS transporter</fullName>
    </submittedName>
</protein>
<dbReference type="AlphaFoldDB" id="A0A9D2LFJ7"/>
<evidence type="ECO:0000256" key="1">
    <source>
        <dbReference type="ARBA" id="ARBA00004651"/>
    </source>
</evidence>
<feature type="domain" description="Major facilitator superfamily (MFS) profile" evidence="6">
    <location>
        <begin position="20"/>
        <end position="455"/>
    </location>
</feature>
<feature type="transmembrane region" description="Helical" evidence="5">
    <location>
        <begin position="309"/>
        <end position="329"/>
    </location>
</feature>
<evidence type="ECO:0000313" key="7">
    <source>
        <dbReference type="EMBL" id="HJB11712.1"/>
    </source>
</evidence>
<feature type="transmembrane region" description="Helical" evidence="5">
    <location>
        <begin position="220"/>
        <end position="237"/>
    </location>
</feature>
<organism evidence="7 8">
    <name type="scientific">Candidatus Brachybacterium merdavium</name>
    <dbReference type="NCBI Taxonomy" id="2838513"/>
    <lineage>
        <taxon>Bacteria</taxon>
        <taxon>Bacillati</taxon>
        <taxon>Actinomycetota</taxon>
        <taxon>Actinomycetes</taxon>
        <taxon>Micrococcales</taxon>
        <taxon>Dermabacteraceae</taxon>
        <taxon>Brachybacterium</taxon>
    </lineage>
</organism>
<evidence type="ECO:0000256" key="2">
    <source>
        <dbReference type="ARBA" id="ARBA00022692"/>
    </source>
</evidence>
<dbReference type="GO" id="GO:0005886">
    <property type="term" value="C:plasma membrane"/>
    <property type="evidence" value="ECO:0007669"/>
    <property type="project" value="UniProtKB-SubCell"/>
</dbReference>
<feature type="transmembrane region" description="Helical" evidence="5">
    <location>
        <begin position="54"/>
        <end position="74"/>
    </location>
</feature>
<dbReference type="EMBL" id="DWZH01000110">
    <property type="protein sequence ID" value="HJB11712.1"/>
    <property type="molecule type" value="Genomic_DNA"/>
</dbReference>
<comment type="subcellular location">
    <subcellularLocation>
        <location evidence="1">Cell membrane</location>
        <topology evidence="1">Multi-pass membrane protein</topology>
    </subcellularLocation>
</comment>
<dbReference type="InterPro" id="IPR020846">
    <property type="entry name" value="MFS_dom"/>
</dbReference>
<name>A0A9D2LFJ7_9MICO</name>
<feature type="transmembrane region" description="Helical" evidence="5">
    <location>
        <begin position="278"/>
        <end position="297"/>
    </location>
</feature>
<evidence type="ECO:0000259" key="6">
    <source>
        <dbReference type="PROSITE" id="PS50850"/>
    </source>
</evidence>
<dbReference type="GO" id="GO:0022857">
    <property type="term" value="F:transmembrane transporter activity"/>
    <property type="evidence" value="ECO:0007669"/>
    <property type="project" value="InterPro"/>
</dbReference>
<keyword evidence="2 5" id="KW-0812">Transmembrane</keyword>
<dbReference type="SUPFAM" id="SSF103473">
    <property type="entry name" value="MFS general substrate transporter"/>
    <property type="match status" value="1"/>
</dbReference>
<feature type="transmembrane region" description="Helical" evidence="5">
    <location>
        <begin position="20"/>
        <end position="42"/>
    </location>
</feature>
<feature type="transmembrane region" description="Helical" evidence="5">
    <location>
        <begin position="171"/>
        <end position="190"/>
    </location>
</feature>
<feature type="transmembrane region" description="Helical" evidence="5">
    <location>
        <begin position="243"/>
        <end position="266"/>
    </location>
</feature>
<evidence type="ECO:0000313" key="8">
    <source>
        <dbReference type="Proteomes" id="UP000823823"/>
    </source>
</evidence>
<dbReference type="PRINTS" id="PR01036">
    <property type="entry name" value="TCRTETB"/>
</dbReference>
<evidence type="ECO:0000256" key="3">
    <source>
        <dbReference type="ARBA" id="ARBA00022989"/>
    </source>
</evidence>
<feature type="transmembrane region" description="Helical" evidence="5">
    <location>
        <begin position="114"/>
        <end position="131"/>
    </location>
</feature>
<feature type="transmembrane region" description="Helical" evidence="5">
    <location>
        <begin position="366"/>
        <end position="385"/>
    </location>
</feature>
<reference evidence="7" key="2">
    <citation type="submission" date="2021-04" db="EMBL/GenBank/DDBJ databases">
        <authorList>
            <person name="Gilroy R."/>
        </authorList>
    </citation>
    <scope>NUCLEOTIDE SEQUENCE</scope>
    <source>
        <strain evidence="7">ChiHjej13B12-24818</strain>
    </source>
</reference>
<feature type="transmembrane region" description="Helical" evidence="5">
    <location>
        <begin position="143"/>
        <end position="165"/>
    </location>
</feature>
<feature type="transmembrane region" description="Helical" evidence="5">
    <location>
        <begin position="341"/>
        <end position="360"/>
    </location>
</feature>
<gene>
    <name evidence="7" type="ORF">H9786_14530</name>
</gene>
<comment type="caution">
    <text evidence="7">The sequence shown here is derived from an EMBL/GenBank/DDBJ whole genome shotgun (WGS) entry which is preliminary data.</text>
</comment>
<keyword evidence="4 5" id="KW-0472">Membrane</keyword>
<feature type="transmembrane region" description="Helical" evidence="5">
    <location>
        <begin position="434"/>
        <end position="452"/>
    </location>
</feature>
<dbReference type="InterPro" id="IPR011701">
    <property type="entry name" value="MFS"/>
</dbReference>
<dbReference type="Pfam" id="PF07690">
    <property type="entry name" value="MFS_1"/>
    <property type="match status" value="1"/>
</dbReference>
<proteinExistence type="predicted"/>
<dbReference type="PANTHER" id="PTHR23501:SF154">
    <property type="entry name" value="MULTIDRUG-EFFLUX TRANSPORTER RV1634-RELATED"/>
    <property type="match status" value="1"/>
</dbReference>